<keyword evidence="2" id="KW-0964">Secreted</keyword>
<dbReference type="PROSITE" id="PS00330">
    <property type="entry name" value="HEMOLYSIN_CALCIUM"/>
    <property type="match status" value="3"/>
</dbReference>
<accession>H0HTE5</accession>
<evidence type="ECO:0000256" key="2">
    <source>
        <dbReference type="ARBA" id="ARBA00022525"/>
    </source>
</evidence>
<gene>
    <name evidence="3" type="ORF">MAXJ12_17183</name>
</gene>
<evidence type="ECO:0000313" key="4">
    <source>
        <dbReference type="Proteomes" id="UP000003250"/>
    </source>
</evidence>
<sequence length="812" mass="82791">MATITYSFNNFVPEFVVNSTTDGYQFRPDVAVLENGDLFFTFETGDLAFQDVVFRRFDSNGNALDVGDRLVSAGGGSDIEDDSAVAVLSNGNVVVVNEDDDGGPEDDVEFHIFDPSGAIVDTQNIVTQAEGQATDNQTDPVVAALAGGGFVVAYTDEFAGSGTNTNAEFVIYNNDGSLRAGPVIAGGAGSALSVSQPAVVGLTGGNFVVTWTEDVGGGDLNVISRVYDSIGNAVSAEITAVFQPDNQYDPALAALPNGGFALAYIDQYNGAATNTELEVGFFDASGNETDTRTIDFGTDLISHCDIAVISSNYLLVSYTSDRNGNSDVFAQVFDFSGNEIGEEFNLEVTTGVQTASSVAGMGGGRFFAAWNDSEAAGADASGTHVAAQGTQFIRTTTGDATNETLTGDDLRDIMYGAGGNDTLNGGAGADTMSGGLGDDIYIVAATGDVTFEFAGQGTDTVRSYIDWTLAANVERLELQGSGDLNGTGNALNNTLVGNAGNNLLNGGAGNDYMVGGGGDDIFVVAAAGDSTIENAGQGTDTVRSYIDWGLAANVERLELQGSGNLSGTGNALNNTLVGNAGNNLLNGGAGNDYMVGGGGDDIFVVAAAGDNTIENAGQGTDTVRSYIDRTLANNVERLELLGAGDLNGTGNTLDNTLVGNSGANILSGDNGNDYITGGAGNDTLNGGAGNDTLIGGAGSDILNGGTGNDRFDFDLVSHSPAGPALRDSIVGGFSHGFDLIDLSTIDANTLAGGNQAFSFIGSAAFSGVAGQLRYSNYNGTVIIDADVNGDSTADMQILVAGTNFMAGTDFIV</sequence>
<dbReference type="Pfam" id="PF00353">
    <property type="entry name" value="HemolysinCabind"/>
    <property type="match status" value="4"/>
</dbReference>
<comment type="subcellular location">
    <subcellularLocation>
        <location evidence="1">Secreted</location>
    </subcellularLocation>
</comment>
<dbReference type="GO" id="GO:0005509">
    <property type="term" value="F:calcium ion binding"/>
    <property type="evidence" value="ECO:0007669"/>
    <property type="project" value="InterPro"/>
</dbReference>
<dbReference type="RefSeq" id="WP_008837055.1">
    <property type="nucleotide sequence ID" value="NZ_AHAM01000140.1"/>
</dbReference>
<organism evidence="3 4">
    <name type="scientific">Mesorhizobium alhagi CCNWXJ12-2</name>
    <dbReference type="NCBI Taxonomy" id="1107882"/>
    <lineage>
        <taxon>Bacteria</taxon>
        <taxon>Pseudomonadati</taxon>
        <taxon>Pseudomonadota</taxon>
        <taxon>Alphaproteobacteria</taxon>
        <taxon>Hyphomicrobiales</taxon>
        <taxon>Phyllobacteriaceae</taxon>
        <taxon>Allomesorhizobium</taxon>
    </lineage>
</organism>
<evidence type="ECO:0000313" key="3">
    <source>
        <dbReference type="EMBL" id="EHK55923.1"/>
    </source>
</evidence>
<dbReference type="SUPFAM" id="SSF51120">
    <property type="entry name" value="beta-Roll"/>
    <property type="match status" value="3"/>
</dbReference>
<dbReference type="GO" id="GO:0005576">
    <property type="term" value="C:extracellular region"/>
    <property type="evidence" value="ECO:0007669"/>
    <property type="project" value="UniProtKB-SubCell"/>
</dbReference>
<dbReference type="Proteomes" id="UP000003250">
    <property type="component" value="Unassembled WGS sequence"/>
</dbReference>
<dbReference type="PRINTS" id="PR00313">
    <property type="entry name" value="CABNDNGRPT"/>
</dbReference>
<name>H0HTE5_9HYPH</name>
<dbReference type="InterPro" id="IPR011049">
    <property type="entry name" value="Serralysin-like_metalloprot_C"/>
</dbReference>
<dbReference type="PATRIC" id="fig|1107882.3.peg.3352"/>
<proteinExistence type="predicted"/>
<dbReference type="InterPro" id="IPR018511">
    <property type="entry name" value="Hemolysin-typ_Ca-bd_CS"/>
</dbReference>
<evidence type="ECO:0000256" key="1">
    <source>
        <dbReference type="ARBA" id="ARBA00004613"/>
    </source>
</evidence>
<dbReference type="PANTHER" id="PTHR38340:SF1">
    <property type="entry name" value="S-LAYER PROTEIN"/>
    <property type="match status" value="1"/>
</dbReference>
<reference evidence="3 4" key="1">
    <citation type="journal article" date="2012" name="J. Bacteriol.">
        <title>Draft Genome Sequence of Mesorhizobium alhagi CCNWXJ12-2T, a Novel Salt-Resistant Species Isolated from the Desert of Northwestern China.</title>
        <authorList>
            <person name="Zhou M."/>
            <person name="Chen W."/>
            <person name="Chen H."/>
            <person name="Wei G."/>
        </authorList>
    </citation>
    <scope>NUCLEOTIDE SEQUENCE [LARGE SCALE GENOMIC DNA]</scope>
    <source>
        <strain evidence="3 4">CCNWXJ12-2</strain>
    </source>
</reference>
<dbReference type="InterPro" id="IPR001343">
    <property type="entry name" value="Hemolysn_Ca-bd"/>
</dbReference>
<dbReference type="InterPro" id="IPR050557">
    <property type="entry name" value="RTX_toxin/Mannuronan_C5-epim"/>
</dbReference>
<dbReference type="PANTHER" id="PTHR38340">
    <property type="entry name" value="S-LAYER PROTEIN"/>
    <property type="match status" value="1"/>
</dbReference>
<protein>
    <submittedName>
        <fullName evidence="3">Lipase, class 3</fullName>
    </submittedName>
</protein>
<dbReference type="Gene3D" id="2.150.10.10">
    <property type="entry name" value="Serralysin-like metalloprotease, C-terminal"/>
    <property type="match status" value="4"/>
</dbReference>
<dbReference type="AlphaFoldDB" id="H0HTE5"/>
<dbReference type="EMBL" id="AHAM01000140">
    <property type="protein sequence ID" value="EHK55923.1"/>
    <property type="molecule type" value="Genomic_DNA"/>
</dbReference>
<dbReference type="OrthoDB" id="8335338at2"/>
<keyword evidence="4" id="KW-1185">Reference proteome</keyword>